<comment type="caution">
    <text evidence="1">The sequence shown here is derived from an EMBL/GenBank/DDBJ whole genome shotgun (WGS) entry which is preliminary data.</text>
</comment>
<keyword evidence="2" id="KW-1185">Reference proteome</keyword>
<organism evidence="1 2">
    <name type="scientific">Fibrella forsythiae</name>
    <dbReference type="NCBI Taxonomy" id="2817061"/>
    <lineage>
        <taxon>Bacteria</taxon>
        <taxon>Pseudomonadati</taxon>
        <taxon>Bacteroidota</taxon>
        <taxon>Cytophagia</taxon>
        <taxon>Cytophagales</taxon>
        <taxon>Spirosomataceae</taxon>
        <taxon>Fibrella</taxon>
    </lineage>
</organism>
<accession>A0ABS3JQL3</accession>
<dbReference type="Pfam" id="PF04390">
    <property type="entry name" value="LptE"/>
    <property type="match status" value="1"/>
</dbReference>
<dbReference type="EMBL" id="JAFMYW010000008">
    <property type="protein sequence ID" value="MBO0951661.1"/>
    <property type="molecule type" value="Genomic_DNA"/>
</dbReference>
<reference evidence="1 2" key="1">
    <citation type="submission" date="2021-03" db="EMBL/GenBank/DDBJ databases">
        <title>Fibrella sp. HMF5405 genome sequencing and assembly.</title>
        <authorList>
            <person name="Kang H."/>
            <person name="Kim H."/>
            <person name="Bae S."/>
            <person name="Joh K."/>
        </authorList>
    </citation>
    <scope>NUCLEOTIDE SEQUENCE [LARGE SCALE GENOMIC DNA]</scope>
    <source>
        <strain evidence="1 2">HMF5405</strain>
    </source>
</reference>
<sequence>MRLMKNNKGVKRGEVRSKRWASRRQLLILLLTLSSTLLTVSSCGVYSFSGTTLSPTIKTVTINNFTLQTAGGPANLPLNLTEKLKEYYQRYTNLKVIPTGGDMALEGTVTGYDLIAVAPTANDQAGLNRLQITIQVRFTNTKDDTKSFDQAFSFYKDFPQNQTLSQNEGQLVPLILDQLVLDVFNKTAADW</sequence>
<evidence type="ECO:0000313" key="1">
    <source>
        <dbReference type="EMBL" id="MBO0951661.1"/>
    </source>
</evidence>
<proteinExistence type="predicted"/>
<dbReference type="InterPro" id="IPR007485">
    <property type="entry name" value="LPS_assembly_LptE"/>
</dbReference>
<evidence type="ECO:0000313" key="2">
    <source>
        <dbReference type="Proteomes" id="UP000664628"/>
    </source>
</evidence>
<dbReference type="Proteomes" id="UP000664628">
    <property type="component" value="Unassembled WGS sequence"/>
</dbReference>
<protein>
    <submittedName>
        <fullName evidence="1">LptE family protein</fullName>
    </submittedName>
</protein>
<gene>
    <name evidence="1" type="ORF">J2I46_23965</name>
</gene>
<name>A0ABS3JQL3_9BACT</name>